<protein>
    <recommendedName>
        <fullName evidence="2">Isopenicillin N synthase-like Fe(2+) 2OG dioxygenase domain-containing protein</fullName>
    </recommendedName>
</protein>
<dbReference type="PANTHER" id="PTHR47990">
    <property type="entry name" value="2-OXOGLUTARATE (2OG) AND FE(II)-DEPENDENT OXYGENASE SUPERFAMILY PROTEIN-RELATED"/>
    <property type="match status" value="1"/>
</dbReference>
<dbReference type="InterPro" id="IPR044861">
    <property type="entry name" value="IPNS-like_FE2OG_OXY"/>
</dbReference>
<comment type="caution">
    <text evidence="3">The sequence shown here is derived from an EMBL/GenBank/DDBJ whole genome shotgun (WGS) entry which is preliminary data.</text>
</comment>
<evidence type="ECO:0000259" key="2">
    <source>
        <dbReference type="Pfam" id="PF03171"/>
    </source>
</evidence>
<comment type="similarity">
    <text evidence="1">Belongs to the iron/ascorbate-dependent oxidoreductase family.</text>
</comment>
<evidence type="ECO:0000313" key="4">
    <source>
        <dbReference type="Proteomes" id="UP000019478"/>
    </source>
</evidence>
<dbReference type="InterPro" id="IPR050231">
    <property type="entry name" value="Iron_ascorbate_oxido_reductase"/>
</dbReference>
<name>W9YE56_9EURO</name>
<accession>W9YE56</accession>
<dbReference type="HOGENOM" id="CLU_010119_6_3_1"/>
<feature type="domain" description="Isopenicillin N synthase-like Fe(2+) 2OG dioxygenase" evidence="2">
    <location>
        <begin position="79"/>
        <end position="141"/>
    </location>
</feature>
<dbReference type="eggNOG" id="KOG0143">
    <property type="taxonomic scope" value="Eukaryota"/>
</dbReference>
<organism evidence="3 4">
    <name type="scientific">Capronia epimyces CBS 606.96</name>
    <dbReference type="NCBI Taxonomy" id="1182542"/>
    <lineage>
        <taxon>Eukaryota</taxon>
        <taxon>Fungi</taxon>
        <taxon>Dikarya</taxon>
        <taxon>Ascomycota</taxon>
        <taxon>Pezizomycotina</taxon>
        <taxon>Eurotiomycetes</taxon>
        <taxon>Chaetothyriomycetidae</taxon>
        <taxon>Chaetothyriales</taxon>
        <taxon>Herpotrichiellaceae</taxon>
        <taxon>Capronia</taxon>
    </lineage>
</organism>
<dbReference type="Proteomes" id="UP000019478">
    <property type="component" value="Unassembled WGS sequence"/>
</dbReference>
<evidence type="ECO:0000313" key="3">
    <source>
        <dbReference type="EMBL" id="EXJ80594.1"/>
    </source>
</evidence>
<keyword evidence="4" id="KW-1185">Reference proteome</keyword>
<dbReference type="RefSeq" id="XP_007735182.1">
    <property type="nucleotide sequence ID" value="XM_007736992.1"/>
</dbReference>
<evidence type="ECO:0000256" key="1">
    <source>
        <dbReference type="ARBA" id="ARBA00008056"/>
    </source>
</evidence>
<sequence>MRIGRDVPPDDPSYGTYLYGPNLWPDMPEEEFKNPIMTYREHMLRLGTETIKILAIGLPYSDDVFDDFMRDPVAAHPGQEGLQVLHPALDSWIPVPTVENTYVVNVGDVLSAWTKGQYRSALHRVNNESTTNDRYSIPFFLDGTMFAVMSPLDGSLTLQTG</sequence>
<reference evidence="3 4" key="1">
    <citation type="submission" date="2013-03" db="EMBL/GenBank/DDBJ databases">
        <title>The Genome Sequence of Capronia epimyces CBS 606.96.</title>
        <authorList>
            <consortium name="The Broad Institute Genomics Platform"/>
            <person name="Cuomo C."/>
            <person name="de Hoog S."/>
            <person name="Gorbushina A."/>
            <person name="Walker B."/>
            <person name="Young S.K."/>
            <person name="Zeng Q."/>
            <person name="Gargeya S."/>
            <person name="Fitzgerald M."/>
            <person name="Haas B."/>
            <person name="Abouelleil A."/>
            <person name="Allen A.W."/>
            <person name="Alvarado L."/>
            <person name="Arachchi H.M."/>
            <person name="Berlin A.M."/>
            <person name="Chapman S.B."/>
            <person name="Gainer-Dewar J."/>
            <person name="Goldberg J."/>
            <person name="Griggs A."/>
            <person name="Gujja S."/>
            <person name="Hansen M."/>
            <person name="Howarth C."/>
            <person name="Imamovic A."/>
            <person name="Ireland A."/>
            <person name="Larimer J."/>
            <person name="McCowan C."/>
            <person name="Murphy C."/>
            <person name="Pearson M."/>
            <person name="Poon T.W."/>
            <person name="Priest M."/>
            <person name="Roberts A."/>
            <person name="Saif S."/>
            <person name="Shea T."/>
            <person name="Sisk P."/>
            <person name="Sykes S."/>
            <person name="Wortman J."/>
            <person name="Nusbaum C."/>
            <person name="Birren B."/>
        </authorList>
    </citation>
    <scope>NUCLEOTIDE SEQUENCE [LARGE SCALE GENOMIC DNA]</scope>
    <source>
        <strain evidence="3 4">CBS 606.96</strain>
    </source>
</reference>
<dbReference type="Pfam" id="PF03171">
    <property type="entry name" value="2OG-FeII_Oxy"/>
    <property type="match status" value="1"/>
</dbReference>
<gene>
    <name evidence="3" type="ORF">A1O3_06876</name>
</gene>
<proteinExistence type="inferred from homology"/>
<dbReference type="SUPFAM" id="SSF51197">
    <property type="entry name" value="Clavaminate synthase-like"/>
    <property type="match status" value="1"/>
</dbReference>
<dbReference type="OrthoDB" id="288590at2759"/>
<dbReference type="STRING" id="1182542.W9YE56"/>
<dbReference type="Gene3D" id="2.60.120.330">
    <property type="entry name" value="B-lactam Antibiotic, Isopenicillin N Synthase, Chain"/>
    <property type="match status" value="2"/>
</dbReference>
<dbReference type="AlphaFoldDB" id="W9YE56"/>
<dbReference type="InterPro" id="IPR027443">
    <property type="entry name" value="IPNS-like_sf"/>
</dbReference>
<dbReference type="EMBL" id="AMGY01000006">
    <property type="protein sequence ID" value="EXJ80594.1"/>
    <property type="molecule type" value="Genomic_DNA"/>
</dbReference>
<dbReference type="GeneID" id="19170982"/>